<evidence type="ECO:0000313" key="6">
    <source>
        <dbReference type="Proteomes" id="UP000789396"/>
    </source>
</evidence>
<feature type="non-terminal residue" evidence="5">
    <location>
        <position position="115"/>
    </location>
</feature>
<dbReference type="PANTHER" id="PTHR17920">
    <property type="entry name" value="TRANSMEMBRANE AND COILED-COIL DOMAIN-CONTAINING PROTEIN 4 TMCO4"/>
    <property type="match status" value="1"/>
</dbReference>
<keyword evidence="6" id="KW-1185">Reference proteome</keyword>
<feature type="non-terminal residue" evidence="5">
    <location>
        <position position="1"/>
    </location>
</feature>
<dbReference type="AlphaFoldDB" id="A0A9N9K265"/>
<organism evidence="5 6">
    <name type="scientific">Racocetra fulgida</name>
    <dbReference type="NCBI Taxonomy" id="60492"/>
    <lineage>
        <taxon>Eukaryota</taxon>
        <taxon>Fungi</taxon>
        <taxon>Fungi incertae sedis</taxon>
        <taxon>Mucoromycota</taxon>
        <taxon>Glomeromycotina</taxon>
        <taxon>Glomeromycetes</taxon>
        <taxon>Diversisporales</taxon>
        <taxon>Gigasporaceae</taxon>
        <taxon>Racocetra</taxon>
    </lineage>
</organism>
<evidence type="ECO:0000256" key="1">
    <source>
        <dbReference type="ARBA" id="ARBA00004141"/>
    </source>
</evidence>
<dbReference type="EMBL" id="CAJVPZ010079563">
    <property type="protein sequence ID" value="CAG8807074.1"/>
    <property type="molecule type" value="Genomic_DNA"/>
</dbReference>
<reference evidence="5" key="1">
    <citation type="submission" date="2021-06" db="EMBL/GenBank/DDBJ databases">
        <authorList>
            <person name="Kallberg Y."/>
            <person name="Tangrot J."/>
            <person name="Rosling A."/>
        </authorList>
    </citation>
    <scope>NUCLEOTIDE SEQUENCE</scope>
    <source>
        <strain evidence="5">IN212</strain>
    </source>
</reference>
<protein>
    <submittedName>
        <fullName evidence="5">16218_t:CDS:1</fullName>
    </submittedName>
</protein>
<evidence type="ECO:0000256" key="4">
    <source>
        <dbReference type="ARBA" id="ARBA00023136"/>
    </source>
</evidence>
<sequence length="115" mass="12802">NASEFGETKKMFMIISALVIWKCLRELVKRQQYGLIDSVVLIGAPISSTPVSKWEEVSSVISRRFVNAYATNDIVLALIYRMHSLDLNVAGLSPVNCSGVENFDITEYTTGHLGY</sequence>
<evidence type="ECO:0000256" key="3">
    <source>
        <dbReference type="ARBA" id="ARBA00022989"/>
    </source>
</evidence>
<dbReference type="PANTHER" id="PTHR17920:SF3">
    <property type="entry name" value="TRANSMEMBRANE AND COILED-COIL DOMAIN-CONTAINING PROTEIN 4"/>
    <property type="match status" value="1"/>
</dbReference>
<dbReference type="Proteomes" id="UP000789396">
    <property type="component" value="Unassembled WGS sequence"/>
</dbReference>
<comment type="caution">
    <text evidence="5">The sequence shown here is derived from an EMBL/GenBank/DDBJ whole genome shotgun (WGS) entry which is preliminary data.</text>
</comment>
<dbReference type="GO" id="GO:0016020">
    <property type="term" value="C:membrane"/>
    <property type="evidence" value="ECO:0007669"/>
    <property type="project" value="UniProtKB-SubCell"/>
</dbReference>
<dbReference type="InterPro" id="IPR007941">
    <property type="entry name" value="DUF726"/>
</dbReference>
<evidence type="ECO:0000313" key="5">
    <source>
        <dbReference type="EMBL" id="CAG8807074.1"/>
    </source>
</evidence>
<keyword evidence="4" id="KW-0472">Membrane</keyword>
<gene>
    <name evidence="5" type="ORF">RFULGI_LOCUS18346</name>
</gene>
<dbReference type="Pfam" id="PF05277">
    <property type="entry name" value="DUF726"/>
    <property type="match status" value="1"/>
</dbReference>
<keyword evidence="3" id="KW-1133">Transmembrane helix</keyword>
<name>A0A9N9K265_9GLOM</name>
<evidence type="ECO:0000256" key="2">
    <source>
        <dbReference type="ARBA" id="ARBA00022692"/>
    </source>
</evidence>
<dbReference type="OrthoDB" id="277931at2759"/>
<keyword evidence="2" id="KW-0812">Transmembrane</keyword>
<accession>A0A9N9K265</accession>
<comment type="subcellular location">
    <subcellularLocation>
        <location evidence="1">Membrane</location>
        <topology evidence="1">Multi-pass membrane protein</topology>
    </subcellularLocation>
</comment>
<proteinExistence type="predicted"/>